<dbReference type="Proteomes" id="UP000784294">
    <property type="component" value="Unassembled WGS sequence"/>
</dbReference>
<dbReference type="EMBL" id="CAAALY010247540">
    <property type="protein sequence ID" value="VEL34379.1"/>
    <property type="molecule type" value="Genomic_DNA"/>
</dbReference>
<keyword evidence="2" id="KW-1185">Reference proteome</keyword>
<reference evidence="1" key="1">
    <citation type="submission" date="2018-11" db="EMBL/GenBank/DDBJ databases">
        <authorList>
            <consortium name="Pathogen Informatics"/>
        </authorList>
    </citation>
    <scope>NUCLEOTIDE SEQUENCE</scope>
</reference>
<proteinExistence type="predicted"/>
<comment type="caution">
    <text evidence="1">The sequence shown here is derived from an EMBL/GenBank/DDBJ whole genome shotgun (WGS) entry which is preliminary data.</text>
</comment>
<sequence>MKLQLGRHICEWILELECSEFDLNCFSTFIKSFGTLYLKERGKSCALVQKAFHSQGLSRLASSANRKREMFLNEASIIKDEAGPSRPKTRFINDLVKSSDQFPDRCQCLPFHMLVLPPETGFNYEEEKNYLESSSTSFSLPSAGLEPWA</sequence>
<evidence type="ECO:0000313" key="2">
    <source>
        <dbReference type="Proteomes" id="UP000784294"/>
    </source>
</evidence>
<gene>
    <name evidence="1" type="ORF">PXEA_LOCUS27819</name>
</gene>
<accession>A0A3S5BQB4</accession>
<organism evidence="1 2">
    <name type="scientific">Protopolystoma xenopodis</name>
    <dbReference type="NCBI Taxonomy" id="117903"/>
    <lineage>
        <taxon>Eukaryota</taxon>
        <taxon>Metazoa</taxon>
        <taxon>Spiralia</taxon>
        <taxon>Lophotrochozoa</taxon>
        <taxon>Platyhelminthes</taxon>
        <taxon>Monogenea</taxon>
        <taxon>Polyopisthocotylea</taxon>
        <taxon>Polystomatidea</taxon>
        <taxon>Polystomatidae</taxon>
        <taxon>Protopolystoma</taxon>
    </lineage>
</organism>
<dbReference type="AlphaFoldDB" id="A0A3S5BQB4"/>
<evidence type="ECO:0000313" key="1">
    <source>
        <dbReference type="EMBL" id="VEL34379.1"/>
    </source>
</evidence>
<name>A0A3S5BQB4_9PLAT</name>
<protein>
    <submittedName>
        <fullName evidence="1">Uncharacterized protein</fullName>
    </submittedName>
</protein>